<keyword evidence="5" id="KW-1185">Reference proteome</keyword>
<protein>
    <submittedName>
        <fullName evidence="4">APTX-like protein</fullName>
    </submittedName>
</protein>
<dbReference type="InterPro" id="IPR013087">
    <property type="entry name" value="Znf_C2H2_type"/>
</dbReference>
<keyword evidence="2" id="KW-0479">Metal-binding</keyword>
<feature type="non-terminal residue" evidence="4">
    <location>
        <position position="182"/>
    </location>
</feature>
<evidence type="ECO:0000313" key="4">
    <source>
        <dbReference type="EMBL" id="WAR27570.1"/>
    </source>
</evidence>
<dbReference type="PANTHER" id="PTHR12486:SF4">
    <property type="entry name" value="APRATAXIN"/>
    <property type="match status" value="1"/>
</dbReference>
<dbReference type="Proteomes" id="UP001164746">
    <property type="component" value="Chromosome 15"/>
</dbReference>
<dbReference type="InterPro" id="IPR032566">
    <property type="entry name" value="Znf-C2HE"/>
</dbReference>
<keyword evidence="2" id="KW-0862">Zinc</keyword>
<dbReference type="PANTHER" id="PTHR12486">
    <property type="entry name" value="APRATAXIN-RELATED"/>
    <property type="match status" value="1"/>
</dbReference>
<proteinExistence type="predicted"/>
<dbReference type="SUPFAM" id="SSF54197">
    <property type="entry name" value="HIT-like"/>
    <property type="match status" value="1"/>
</dbReference>
<dbReference type="Pfam" id="PF11969">
    <property type="entry name" value="DcpS_C"/>
    <property type="match status" value="1"/>
</dbReference>
<evidence type="ECO:0000259" key="3">
    <source>
        <dbReference type="PROSITE" id="PS50157"/>
    </source>
</evidence>
<accession>A0ABY7G024</accession>
<dbReference type="PROSITE" id="PS50157">
    <property type="entry name" value="ZINC_FINGER_C2H2_2"/>
    <property type="match status" value="1"/>
</dbReference>
<dbReference type="PROSITE" id="PS00028">
    <property type="entry name" value="ZINC_FINGER_C2H2_1"/>
    <property type="match status" value="1"/>
</dbReference>
<evidence type="ECO:0000256" key="1">
    <source>
        <dbReference type="ARBA" id="ARBA00022801"/>
    </source>
</evidence>
<sequence>PKVKVDERTHPVLYLTVSSFGILRPHLLFAKRYVSRMRSGTKKFAGHWSQGLLASMNDPDLIVEKDDKLTVIKDKTDKKIKFRFGYHAVPSMSHLHLHAISQDFDSPSLKTKKHWNSFTSPYFVDSSEVIKRLEKEHKVDFNQKENTEYLSLDLKCHVCGRPMKNMPSLKSHIRTHSYTCDS</sequence>
<dbReference type="Gene3D" id="3.30.428.10">
    <property type="entry name" value="HIT-like"/>
    <property type="match status" value="1"/>
</dbReference>
<dbReference type="InterPro" id="IPR036265">
    <property type="entry name" value="HIT-like_sf"/>
</dbReference>
<feature type="domain" description="C2H2-type" evidence="3">
    <location>
        <begin position="154"/>
        <end position="177"/>
    </location>
</feature>
<dbReference type="Pfam" id="PF16278">
    <property type="entry name" value="zf-C2HE"/>
    <property type="match status" value="1"/>
</dbReference>
<evidence type="ECO:0000313" key="5">
    <source>
        <dbReference type="Proteomes" id="UP001164746"/>
    </source>
</evidence>
<keyword evidence="1" id="KW-0378">Hydrolase</keyword>
<name>A0ABY7G024_MYAAR</name>
<dbReference type="EMBL" id="CP111026">
    <property type="protein sequence ID" value="WAR27570.1"/>
    <property type="molecule type" value="Genomic_DNA"/>
</dbReference>
<keyword evidence="2" id="KW-0863">Zinc-finger</keyword>
<evidence type="ECO:0000256" key="2">
    <source>
        <dbReference type="PROSITE-ProRule" id="PRU00042"/>
    </source>
</evidence>
<gene>
    <name evidence="4" type="ORF">MAR_013274</name>
</gene>
<reference evidence="4" key="1">
    <citation type="submission" date="2022-11" db="EMBL/GenBank/DDBJ databases">
        <title>Centuries of genome instability and evolution in soft-shell clam transmissible cancer (bioRxiv).</title>
        <authorList>
            <person name="Hart S.F.M."/>
            <person name="Yonemitsu M.A."/>
            <person name="Giersch R.M."/>
            <person name="Beal B.F."/>
            <person name="Arriagada G."/>
            <person name="Davis B.W."/>
            <person name="Ostrander E.A."/>
            <person name="Goff S.P."/>
            <person name="Metzger M.J."/>
        </authorList>
    </citation>
    <scope>NUCLEOTIDE SEQUENCE</scope>
    <source>
        <strain evidence="4">MELC-2E11</strain>
        <tissue evidence="4">Siphon/mantle</tissue>
    </source>
</reference>
<organism evidence="4 5">
    <name type="scientific">Mya arenaria</name>
    <name type="common">Soft-shell clam</name>
    <dbReference type="NCBI Taxonomy" id="6604"/>
    <lineage>
        <taxon>Eukaryota</taxon>
        <taxon>Metazoa</taxon>
        <taxon>Spiralia</taxon>
        <taxon>Lophotrochozoa</taxon>
        <taxon>Mollusca</taxon>
        <taxon>Bivalvia</taxon>
        <taxon>Autobranchia</taxon>
        <taxon>Heteroconchia</taxon>
        <taxon>Euheterodonta</taxon>
        <taxon>Imparidentia</taxon>
        <taxon>Neoheterodontei</taxon>
        <taxon>Myida</taxon>
        <taxon>Myoidea</taxon>
        <taxon>Myidae</taxon>
        <taxon>Mya</taxon>
    </lineage>
</organism>